<feature type="transmembrane region" description="Helical" evidence="1">
    <location>
        <begin position="137"/>
        <end position="159"/>
    </location>
</feature>
<proteinExistence type="predicted"/>
<sequence length="280" mass="30373">MHFNPFSVFCTKSLVMELLDNKDNNTLAAVVLEMFDDRWQRMQTLHPPGSFQRALLDNEMQAAAETAGQDVPVLFGDLSDEELDAVLQEVAAATLQDVRSASGWARIGFDVVNCFSTLLSSPKPYSSELGVSDASTVLRIAASILLLVSTPIAILRNFLVLAMEAPFSSTAGLLLLGLLIPALLLPASFTESAAVADPRAYSSYRLFDAGWLVFLILPVMALWRVQLRGILTERDSHMARCIADACARHGGPQKVVFAVVGTLHMAGISKKLECTEADMS</sequence>
<dbReference type="Proteomes" id="UP000604046">
    <property type="component" value="Unassembled WGS sequence"/>
</dbReference>
<feature type="transmembrane region" description="Helical" evidence="1">
    <location>
        <begin position="209"/>
        <end position="227"/>
    </location>
</feature>
<dbReference type="EMBL" id="CAJNDS010002145">
    <property type="protein sequence ID" value="CAE7350077.1"/>
    <property type="molecule type" value="Genomic_DNA"/>
</dbReference>
<protein>
    <recommendedName>
        <fullName evidence="4">TraB domain-containing protein</fullName>
    </recommendedName>
</protein>
<keyword evidence="1" id="KW-0812">Transmembrane</keyword>
<keyword evidence="3" id="KW-1185">Reference proteome</keyword>
<organism evidence="2 3">
    <name type="scientific">Symbiodinium natans</name>
    <dbReference type="NCBI Taxonomy" id="878477"/>
    <lineage>
        <taxon>Eukaryota</taxon>
        <taxon>Sar</taxon>
        <taxon>Alveolata</taxon>
        <taxon>Dinophyceae</taxon>
        <taxon>Suessiales</taxon>
        <taxon>Symbiodiniaceae</taxon>
        <taxon>Symbiodinium</taxon>
    </lineage>
</organism>
<evidence type="ECO:0008006" key="4">
    <source>
        <dbReference type="Google" id="ProtNLM"/>
    </source>
</evidence>
<comment type="caution">
    <text evidence="2">The sequence shown here is derived from an EMBL/GenBank/DDBJ whole genome shotgun (WGS) entry which is preliminary data.</text>
</comment>
<evidence type="ECO:0000256" key="1">
    <source>
        <dbReference type="SAM" id="Phobius"/>
    </source>
</evidence>
<keyword evidence="1" id="KW-0472">Membrane</keyword>
<name>A0A812PJ44_9DINO</name>
<gene>
    <name evidence="2" type="ORF">SNAT2548_LOCUS18410</name>
</gene>
<evidence type="ECO:0000313" key="2">
    <source>
        <dbReference type="EMBL" id="CAE7350077.1"/>
    </source>
</evidence>
<reference evidence="2" key="1">
    <citation type="submission" date="2021-02" db="EMBL/GenBank/DDBJ databases">
        <authorList>
            <person name="Dougan E. K."/>
            <person name="Rhodes N."/>
            <person name="Thang M."/>
            <person name="Chan C."/>
        </authorList>
    </citation>
    <scope>NUCLEOTIDE SEQUENCE</scope>
</reference>
<keyword evidence="1" id="KW-1133">Transmembrane helix</keyword>
<feature type="transmembrane region" description="Helical" evidence="1">
    <location>
        <begin position="171"/>
        <end position="189"/>
    </location>
</feature>
<evidence type="ECO:0000313" key="3">
    <source>
        <dbReference type="Proteomes" id="UP000604046"/>
    </source>
</evidence>
<dbReference type="AlphaFoldDB" id="A0A812PJ44"/>
<accession>A0A812PJ44</accession>
<dbReference type="OrthoDB" id="427522at2759"/>